<keyword evidence="5 10" id="KW-0472">Membrane</keyword>
<dbReference type="GO" id="GO:0006612">
    <property type="term" value="P:protein targeting to membrane"/>
    <property type="evidence" value="ECO:0007669"/>
    <property type="project" value="TreeGrafter"/>
</dbReference>
<evidence type="ECO:0000256" key="5">
    <source>
        <dbReference type="ARBA" id="ARBA00023136"/>
    </source>
</evidence>
<keyword evidence="8 10" id="KW-0012">Acyltransferase</keyword>
<evidence type="ECO:0000256" key="4">
    <source>
        <dbReference type="ARBA" id="ARBA00022989"/>
    </source>
</evidence>
<dbReference type="RefSeq" id="XP_022316155.1">
    <property type="nucleotide sequence ID" value="XM_022460447.1"/>
</dbReference>
<dbReference type="PANTHER" id="PTHR22883">
    <property type="entry name" value="ZINC FINGER DHHC DOMAIN CONTAINING PROTEIN"/>
    <property type="match status" value="1"/>
</dbReference>
<comment type="domain">
    <text evidence="10">The DHHC domain is required for palmitoyltransferase activity.</text>
</comment>
<evidence type="ECO:0000256" key="6">
    <source>
        <dbReference type="ARBA" id="ARBA00023139"/>
    </source>
</evidence>
<evidence type="ECO:0000256" key="7">
    <source>
        <dbReference type="ARBA" id="ARBA00023288"/>
    </source>
</evidence>
<keyword evidence="7" id="KW-0449">Lipoprotein</keyword>
<accession>A0A8B8CK71</accession>
<protein>
    <recommendedName>
        <fullName evidence="10">Palmitoyltransferase</fullName>
        <ecNumber evidence="10">2.3.1.225</ecNumber>
    </recommendedName>
</protein>
<dbReference type="PANTHER" id="PTHR22883:SF43">
    <property type="entry name" value="PALMITOYLTRANSFERASE APP"/>
    <property type="match status" value="1"/>
</dbReference>
<sequence length="360" mass="41590">MDFLNIVVLYVLGFTICLVLYVFGDSPFLKHGPVGKVRRVLWKVLKHILPWRWIETILTQTHILLNSRNQFFRMLFGTMIVLGHIEFILDIVPLLYKFVPDENHVIIPMCLVFINLYFYHKCCMEDPGIITPRTEDRYRGVYAYDGRMFKPGVSCVTCHLEKPARSKHCSICDRCVHRFDHHCIWTNNDIGGLNHGSFVLFLVSLIAIMINGVVMASRSLLLYTEHYKLMQSSVLALDGSVQGITLTILFQHLFMTFPRIVFMLVAFTLLVPMVGTFTLYHVFLISANQTTNERYKRVSDTDFNPVESVILSKAKHRKTTITRTDKSPLRAEFCYSRGLLANLYEVFSPKTFLSSKSKQK</sequence>
<feature type="transmembrane region" description="Helical" evidence="10">
    <location>
        <begin position="198"/>
        <end position="223"/>
    </location>
</feature>
<keyword evidence="2 10" id="KW-0808">Transferase</keyword>
<dbReference type="RefSeq" id="XP_022316156.1">
    <property type="nucleotide sequence ID" value="XM_022460448.1"/>
</dbReference>
<organism evidence="12 13">
    <name type="scientific">Crassostrea virginica</name>
    <name type="common">Eastern oyster</name>
    <dbReference type="NCBI Taxonomy" id="6565"/>
    <lineage>
        <taxon>Eukaryota</taxon>
        <taxon>Metazoa</taxon>
        <taxon>Spiralia</taxon>
        <taxon>Lophotrochozoa</taxon>
        <taxon>Mollusca</taxon>
        <taxon>Bivalvia</taxon>
        <taxon>Autobranchia</taxon>
        <taxon>Pteriomorphia</taxon>
        <taxon>Ostreida</taxon>
        <taxon>Ostreoidea</taxon>
        <taxon>Ostreidae</taxon>
        <taxon>Crassostrea</taxon>
    </lineage>
</organism>
<evidence type="ECO:0000313" key="12">
    <source>
        <dbReference type="Proteomes" id="UP000694844"/>
    </source>
</evidence>
<evidence type="ECO:0000259" key="11">
    <source>
        <dbReference type="Pfam" id="PF01529"/>
    </source>
</evidence>
<evidence type="ECO:0000256" key="9">
    <source>
        <dbReference type="ARBA" id="ARBA00048048"/>
    </source>
</evidence>
<evidence type="ECO:0000256" key="3">
    <source>
        <dbReference type="ARBA" id="ARBA00022692"/>
    </source>
</evidence>
<reference evidence="13 14" key="1">
    <citation type="submission" date="2025-04" db="UniProtKB">
        <authorList>
            <consortium name="RefSeq"/>
        </authorList>
    </citation>
    <scope>IDENTIFICATION</scope>
    <source>
        <tissue evidence="13 14">Whole sample</tissue>
    </source>
</reference>
<evidence type="ECO:0000256" key="1">
    <source>
        <dbReference type="ARBA" id="ARBA00004127"/>
    </source>
</evidence>
<gene>
    <name evidence="13 14" type="primary">LOC111119881</name>
</gene>
<comment type="similarity">
    <text evidence="10">Belongs to the DHHC palmitoyltransferase family.</text>
</comment>
<dbReference type="GeneID" id="111119881"/>
<dbReference type="GO" id="GO:0019706">
    <property type="term" value="F:protein-cysteine S-palmitoyltransferase activity"/>
    <property type="evidence" value="ECO:0007669"/>
    <property type="project" value="UniProtKB-EC"/>
</dbReference>
<keyword evidence="4 10" id="KW-1133">Transmembrane helix</keyword>
<dbReference type="PROSITE" id="PS50216">
    <property type="entry name" value="DHHC"/>
    <property type="match status" value="1"/>
</dbReference>
<feature type="transmembrane region" description="Helical" evidence="10">
    <location>
        <begin position="260"/>
        <end position="287"/>
    </location>
</feature>
<evidence type="ECO:0000256" key="8">
    <source>
        <dbReference type="ARBA" id="ARBA00023315"/>
    </source>
</evidence>
<dbReference type="Proteomes" id="UP000694844">
    <property type="component" value="Chromosome 2"/>
</dbReference>
<dbReference type="Pfam" id="PF01529">
    <property type="entry name" value="DHHC"/>
    <property type="match status" value="1"/>
</dbReference>
<feature type="transmembrane region" description="Helical" evidence="10">
    <location>
        <begin position="6"/>
        <end position="23"/>
    </location>
</feature>
<dbReference type="EC" id="2.3.1.225" evidence="10"/>
<feature type="transmembrane region" description="Helical" evidence="10">
    <location>
        <begin position="235"/>
        <end position="254"/>
    </location>
</feature>
<keyword evidence="12" id="KW-1185">Reference proteome</keyword>
<proteinExistence type="inferred from homology"/>
<name>A0A8B8CK71_CRAVI</name>
<evidence type="ECO:0000256" key="10">
    <source>
        <dbReference type="RuleBase" id="RU079119"/>
    </source>
</evidence>
<dbReference type="GO" id="GO:0005783">
    <property type="term" value="C:endoplasmic reticulum"/>
    <property type="evidence" value="ECO:0007669"/>
    <property type="project" value="TreeGrafter"/>
</dbReference>
<evidence type="ECO:0000256" key="2">
    <source>
        <dbReference type="ARBA" id="ARBA00022679"/>
    </source>
</evidence>
<feature type="transmembrane region" description="Helical" evidence="10">
    <location>
        <begin position="74"/>
        <end position="96"/>
    </location>
</feature>
<dbReference type="OrthoDB" id="331948at2759"/>
<keyword evidence="6" id="KW-0564">Palmitate</keyword>
<comment type="catalytic activity">
    <reaction evidence="9 10">
        <text>L-cysteinyl-[protein] + hexadecanoyl-CoA = S-hexadecanoyl-L-cysteinyl-[protein] + CoA</text>
        <dbReference type="Rhea" id="RHEA:36683"/>
        <dbReference type="Rhea" id="RHEA-COMP:10131"/>
        <dbReference type="Rhea" id="RHEA-COMP:11032"/>
        <dbReference type="ChEBI" id="CHEBI:29950"/>
        <dbReference type="ChEBI" id="CHEBI:57287"/>
        <dbReference type="ChEBI" id="CHEBI:57379"/>
        <dbReference type="ChEBI" id="CHEBI:74151"/>
        <dbReference type="EC" id="2.3.1.225"/>
    </reaction>
</comment>
<keyword evidence="3 10" id="KW-0812">Transmembrane</keyword>
<evidence type="ECO:0000313" key="13">
    <source>
        <dbReference type="RefSeq" id="XP_022316155.1"/>
    </source>
</evidence>
<evidence type="ECO:0000313" key="14">
    <source>
        <dbReference type="RefSeq" id="XP_022316156.1"/>
    </source>
</evidence>
<dbReference type="GO" id="GO:0005794">
    <property type="term" value="C:Golgi apparatus"/>
    <property type="evidence" value="ECO:0007669"/>
    <property type="project" value="TreeGrafter"/>
</dbReference>
<feature type="domain" description="Palmitoyltransferase DHHC" evidence="11">
    <location>
        <begin position="153"/>
        <end position="297"/>
    </location>
</feature>
<dbReference type="InterPro" id="IPR039859">
    <property type="entry name" value="PFA4/ZDH16/20/ERF2-like"/>
</dbReference>
<dbReference type="InterPro" id="IPR001594">
    <property type="entry name" value="Palmitoyltrfase_DHHC"/>
</dbReference>
<dbReference type="KEGG" id="cvn:111119881"/>
<comment type="subcellular location">
    <subcellularLocation>
        <location evidence="1">Endomembrane system</location>
        <topology evidence="1">Multi-pass membrane protein</topology>
    </subcellularLocation>
</comment>
<dbReference type="AlphaFoldDB" id="A0A8B8CK71"/>